<reference evidence="6 7" key="1">
    <citation type="submission" date="2012-08" db="EMBL/GenBank/DDBJ databases">
        <title>The Genome Sequence of Slackia piriformis YIT 12062.</title>
        <authorList>
            <consortium name="The Broad Institute Genome Sequencing Platform"/>
            <person name="Earl A."/>
            <person name="Ward D."/>
            <person name="Feldgarden M."/>
            <person name="Gevers D."/>
            <person name="Morotomi M."/>
            <person name="Walker B."/>
            <person name="Young S.K."/>
            <person name="Zeng Q."/>
            <person name="Gargeya S."/>
            <person name="Fitzgerald M."/>
            <person name="Haas B."/>
            <person name="Abouelleil A."/>
            <person name="Alvarado L."/>
            <person name="Arachchi H.M."/>
            <person name="Berlin A.M."/>
            <person name="Chapman S.B."/>
            <person name="Goldberg J."/>
            <person name="Griggs A."/>
            <person name="Gujja S."/>
            <person name="Hansen M."/>
            <person name="Howarth C."/>
            <person name="Imamovic A."/>
            <person name="Larimer J."/>
            <person name="McCowen C."/>
            <person name="Montmayeur A."/>
            <person name="Murphy C."/>
            <person name="Neiman D."/>
            <person name="Pearson M."/>
            <person name="Priest M."/>
            <person name="Roberts A."/>
            <person name="Saif S."/>
            <person name="Shea T."/>
            <person name="Sisk P."/>
            <person name="Sykes S."/>
            <person name="Wortman J."/>
            <person name="Nusbaum C."/>
            <person name="Birren B."/>
        </authorList>
    </citation>
    <scope>NUCLEOTIDE SEQUENCE [LARGE SCALE GENOMIC DNA]</scope>
    <source>
        <strain evidence="6 7">YIT 12062</strain>
    </source>
</reference>
<feature type="transmembrane region" description="Helical" evidence="4">
    <location>
        <begin position="333"/>
        <end position="357"/>
    </location>
</feature>
<feature type="transmembrane region" description="Helical" evidence="4">
    <location>
        <begin position="167"/>
        <end position="185"/>
    </location>
</feature>
<keyword evidence="4" id="KW-1133">Transmembrane helix</keyword>
<evidence type="ECO:0000259" key="5">
    <source>
        <dbReference type="PROSITE" id="PS50043"/>
    </source>
</evidence>
<dbReference type="GO" id="GO:0003677">
    <property type="term" value="F:DNA binding"/>
    <property type="evidence" value="ECO:0007669"/>
    <property type="project" value="UniProtKB-KW"/>
</dbReference>
<feature type="transmembrane region" description="Helical" evidence="4">
    <location>
        <begin position="214"/>
        <end position="235"/>
    </location>
</feature>
<dbReference type="PANTHER" id="PTHR44688:SF16">
    <property type="entry name" value="DNA-BINDING TRANSCRIPTIONAL ACTIVATOR DEVR_DOSR"/>
    <property type="match status" value="1"/>
</dbReference>
<evidence type="ECO:0000256" key="1">
    <source>
        <dbReference type="ARBA" id="ARBA00023015"/>
    </source>
</evidence>
<feature type="transmembrane region" description="Helical" evidence="4">
    <location>
        <begin position="108"/>
        <end position="128"/>
    </location>
</feature>
<feature type="transmembrane region" description="Helical" evidence="4">
    <location>
        <begin position="300"/>
        <end position="321"/>
    </location>
</feature>
<keyword evidence="4" id="KW-0812">Transmembrane</keyword>
<name>K0YJE6_9ACTN</name>
<keyword evidence="1" id="KW-0805">Transcription regulation</keyword>
<keyword evidence="4" id="KW-0472">Membrane</keyword>
<evidence type="ECO:0000256" key="3">
    <source>
        <dbReference type="ARBA" id="ARBA00023163"/>
    </source>
</evidence>
<feature type="transmembrane region" description="Helical" evidence="4">
    <location>
        <begin position="276"/>
        <end position="294"/>
    </location>
</feature>
<protein>
    <recommendedName>
        <fullName evidence="5">HTH luxR-type domain-containing protein</fullName>
    </recommendedName>
</protein>
<dbReference type="HOGENOM" id="CLU_027066_1_0_11"/>
<feature type="transmembrane region" description="Helical" evidence="4">
    <location>
        <begin position="20"/>
        <end position="38"/>
    </location>
</feature>
<dbReference type="Pfam" id="PF00196">
    <property type="entry name" value="GerE"/>
    <property type="match status" value="1"/>
</dbReference>
<feature type="transmembrane region" description="Helical" evidence="4">
    <location>
        <begin position="80"/>
        <end position="102"/>
    </location>
</feature>
<dbReference type="PANTHER" id="PTHR44688">
    <property type="entry name" value="DNA-BINDING TRANSCRIPTIONAL ACTIVATOR DEVR_DOSR"/>
    <property type="match status" value="1"/>
</dbReference>
<dbReference type="Proteomes" id="UP000006069">
    <property type="component" value="Unassembled WGS sequence"/>
</dbReference>
<evidence type="ECO:0000313" key="6">
    <source>
        <dbReference type="EMBL" id="EJZ83363.1"/>
    </source>
</evidence>
<keyword evidence="3" id="KW-0804">Transcription</keyword>
<dbReference type="PRINTS" id="PR00038">
    <property type="entry name" value="HTHLUXR"/>
</dbReference>
<proteinExistence type="predicted"/>
<feature type="transmembrane region" description="Helical" evidence="4">
    <location>
        <begin position="50"/>
        <end position="73"/>
    </location>
</feature>
<comment type="caution">
    <text evidence="6">The sequence shown here is derived from an EMBL/GenBank/DDBJ whole genome shotgun (WGS) entry which is preliminary data.</text>
</comment>
<feature type="transmembrane region" description="Helical" evidence="4">
    <location>
        <begin position="247"/>
        <end position="264"/>
    </location>
</feature>
<dbReference type="InterPro" id="IPR016032">
    <property type="entry name" value="Sig_transdc_resp-reg_C-effctor"/>
</dbReference>
<feature type="transmembrane region" description="Helical" evidence="4">
    <location>
        <begin position="144"/>
        <end position="161"/>
    </location>
</feature>
<dbReference type="GO" id="GO:0006355">
    <property type="term" value="P:regulation of DNA-templated transcription"/>
    <property type="evidence" value="ECO:0007669"/>
    <property type="project" value="InterPro"/>
</dbReference>
<sequence length="525" mass="57905">MSLSKRYSQYLPNASNLGYALFLAVNATAVWGGVFPFLPMEIQTQTFVVSFFLAQSLIFAVSYFASTLGVYFLPGPARKFLVWAAGLPYFLGWCCLIAAVYIDDEALKLAIAGGALIGFGSAGFYMAWQRLFASQKPEVGNRDLIMATLFAPIIYFALYIIPIAVTVFLIPLVFMPLFALAILVTSRNTDLNQPMFEDLPREHPGIYLQAIKDYWRSAFCIGAFALSCGVIRSIAVETPEVGANVNIFSMASMFIAGIAFAATWQRKSLQLSVSSAFRVLFPFVISAFVLLPFLGKDYVAPFAGALYALYDCAIILMMIQCAQASRERGINPVFIYGFFGGIVYMLHDVGYIMGIFVGGLSELGLQPLTSIALLSVYLLALVYFIGQGGFKQALSPNRARAERIELIPTAAAPAKRKRPSASAEDKIEGRGYQDRVSKQCALVKKHYKLSDREAEVMELIARGNTVARIAETLLVSENTIRTHSKRIYTKLDIHRKQELADLVDSFDPRALKDEQEGKQEPGAPL</sequence>
<feature type="transmembrane region" description="Helical" evidence="4">
    <location>
        <begin position="363"/>
        <end position="385"/>
    </location>
</feature>
<dbReference type="CDD" id="cd06170">
    <property type="entry name" value="LuxR_C_like"/>
    <property type="match status" value="1"/>
</dbReference>
<feature type="domain" description="HTH luxR-type" evidence="5">
    <location>
        <begin position="442"/>
        <end position="507"/>
    </location>
</feature>
<dbReference type="PATRIC" id="fig|742818.3.peg.1653"/>
<dbReference type="RefSeq" id="WP_009139759.1">
    <property type="nucleotide sequence ID" value="NZ_JH815198.1"/>
</dbReference>
<evidence type="ECO:0000256" key="2">
    <source>
        <dbReference type="ARBA" id="ARBA00023125"/>
    </source>
</evidence>
<dbReference type="PROSITE" id="PS50043">
    <property type="entry name" value="HTH_LUXR_2"/>
    <property type="match status" value="1"/>
</dbReference>
<keyword evidence="2" id="KW-0238">DNA-binding</keyword>
<gene>
    <name evidence="6" type="ORF">HMPREF9451_01566</name>
</gene>
<dbReference type="InterPro" id="IPR036388">
    <property type="entry name" value="WH-like_DNA-bd_sf"/>
</dbReference>
<dbReference type="eggNOG" id="COG2197">
    <property type="taxonomic scope" value="Bacteria"/>
</dbReference>
<accession>K0YJE6</accession>
<evidence type="ECO:0000256" key="4">
    <source>
        <dbReference type="SAM" id="Phobius"/>
    </source>
</evidence>
<dbReference type="EMBL" id="ADMD01000008">
    <property type="protein sequence ID" value="EJZ83363.1"/>
    <property type="molecule type" value="Genomic_DNA"/>
</dbReference>
<evidence type="ECO:0000313" key="7">
    <source>
        <dbReference type="Proteomes" id="UP000006069"/>
    </source>
</evidence>
<dbReference type="SMART" id="SM00421">
    <property type="entry name" value="HTH_LUXR"/>
    <property type="match status" value="1"/>
</dbReference>
<dbReference type="AlphaFoldDB" id="K0YJE6"/>
<dbReference type="Gene3D" id="1.10.10.10">
    <property type="entry name" value="Winged helix-like DNA-binding domain superfamily/Winged helix DNA-binding domain"/>
    <property type="match status" value="1"/>
</dbReference>
<dbReference type="PROSITE" id="PS00622">
    <property type="entry name" value="HTH_LUXR_1"/>
    <property type="match status" value="1"/>
</dbReference>
<dbReference type="InterPro" id="IPR000792">
    <property type="entry name" value="Tscrpt_reg_LuxR_C"/>
</dbReference>
<keyword evidence="7" id="KW-1185">Reference proteome</keyword>
<organism evidence="6 7">
    <name type="scientific">Slackia piriformis YIT 12062</name>
    <dbReference type="NCBI Taxonomy" id="742818"/>
    <lineage>
        <taxon>Bacteria</taxon>
        <taxon>Bacillati</taxon>
        <taxon>Actinomycetota</taxon>
        <taxon>Coriobacteriia</taxon>
        <taxon>Eggerthellales</taxon>
        <taxon>Eggerthellaceae</taxon>
        <taxon>Slackia</taxon>
    </lineage>
</organism>
<dbReference type="SUPFAM" id="SSF46894">
    <property type="entry name" value="C-terminal effector domain of the bipartite response regulators"/>
    <property type="match status" value="1"/>
</dbReference>
<dbReference type="InParanoid" id="K0YJE6"/>